<dbReference type="InterPro" id="IPR001585">
    <property type="entry name" value="TAL/FSA"/>
</dbReference>
<keyword evidence="12" id="KW-0312">Gluconeogenesis</keyword>
<dbReference type="EMBL" id="DTQM01000090">
    <property type="protein sequence ID" value="HGC42507.1"/>
    <property type="molecule type" value="Genomic_DNA"/>
</dbReference>
<dbReference type="CDD" id="cd00955">
    <property type="entry name" value="Transaldolase_like"/>
    <property type="match status" value="1"/>
</dbReference>
<dbReference type="GO" id="GO:0006096">
    <property type="term" value="P:glycolytic process"/>
    <property type="evidence" value="ECO:0007669"/>
    <property type="project" value="UniProtKB-UniPathway"/>
</dbReference>
<dbReference type="NCBIfam" id="NF002881">
    <property type="entry name" value="PRK03343.1"/>
    <property type="match status" value="1"/>
</dbReference>
<keyword evidence="7 11" id="KW-0808">Transferase</keyword>
<evidence type="ECO:0000256" key="12">
    <source>
        <dbReference type="RuleBase" id="RU000612"/>
    </source>
</evidence>
<evidence type="ECO:0000256" key="3">
    <source>
        <dbReference type="ARBA" id="ARBA00004857"/>
    </source>
</evidence>
<name>A0A8J4M5Q7_9PROT</name>
<dbReference type="UniPathway" id="UPA00115">
    <property type="reaction ID" value="UER00414"/>
</dbReference>
<gene>
    <name evidence="11" type="primary">tal</name>
    <name evidence="14" type="ORF">ENY07_04680</name>
</gene>
<sequence>MRNPLAQLAALGQSVWLDFVSRPLLTGGGLLRLIAEDDLRGVTSNPSIFEKAIADSSDYDADLSAAVREADRPLGALFEHLAIADIRLAADQLRPVYDRTQGVDGYVSLEVSPYLAMDTEATIHEARRLWRAVDRPNLMIKVPGTAPGVPAIRTLIGEGINVNVTLLFAIDAYAAVAEAYIAGLETAKAAGREIGAIASVASFFVSRIDAAVEREVGRRLETARGTEAEALRGLLGRVAIANAKRAYQRYKALIAAPRWRKLAQLGARPQRLLWASTGTKSKDLPDTLYVDQLIGAETVNTMPPATMDAVRAHGRAELTIERDLDAAEQVLATMARLHLSLDAITEELVEDGVRRFAADADKLFAALARRRAGVLDGPTPRQTIAPGDAAARYAEELKRWREEGLVRLLWQRDSALWSGGDEDQWLGWLDIVAAEQADAAGLAAFAARARQQGIAHVVLLGMGGSSLGAEVLARTLAPAGGPRFHMLDSTDPASVAAIEQAIEIPRTLFIVASKSGSTLEPEIMRRYFFARAKNPAHFIAITDPGSALEKTARADGYAAVFHGVKEIGGRYSVLSKFGLVPAALLGIDSADLLALASRMVNSCGPEVPPEENPGVALGIFLGTHAMLGHDKVSVIASPGIASIGAWVEQLFAESTGKHGKGLVPIVNEPLLAPAHYSEDRVFIYLEHAETADPAQARLIAELTASGRPVARILVPSARQIGEEFFRFEMATAVAGSILGINPFDQPDVEASKLKTKALTADFERSGAWPETPPLLEAEGIAVFADPVNAGALQGATTLAAALRAHFARAKPGDYAALLAYLAETPEHDAVLQKMRRLITEKTRLPSCLGYGPRFLHSTGQVYKGGPNSGLFIEITTADAADLAIPGQRASFGVVKAAQALGDLAVLVERGRRVLRVHLGKGPAEGLPALAAALAAALG</sequence>
<evidence type="ECO:0000256" key="2">
    <source>
        <dbReference type="ARBA" id="ARBA00004496"/>
    </source>
</evidence>
<comment type="catalytic activity">
    <reaction evidence="10 11">
        <text>D-sedoheptulose 7-phosphate + D-glyceraldehyde 3-phosphate = D-erythrose 4-phosphate + beta-D-fructose 6-phosphate</text>
        <dbReference type="Rhea" id="RHEA:17053"/>
        <dbReference type="ChEBI" id="CHEBI:16897"/>
        <dbReference type="ChEBI" id="CHEBI:57483"/>
        <dbReference type="ChEBI" id="CHEBI:57634"/>
        <dbReference type="ChEBI" id="CHEBI:59776"/>
        <dbReference type="EC" id="2.2.1.2"/>
    </reaction>
</comment>
<evidence type="ECO:0000256" key="8">
    <source>
        <dbReference type="ARBA" id="ARBA00023126"/>
    </source>
</evidence>
<comment type="similarity">
    <text evidence="12">Belongs to the GPI family.</text>
</comment>
<reference evidence="14" key="1">
    <citation type="journal article" date="2020" name="mSystems">
        <title>Genome- and Community-Level Interaction Insights into Carbon Utilization and Element Cycling Functions of Hydrothermarchaeota in Hydrothermal Sediment.</title>
        <authorList>
            <person name="Zhou Z."/>
            <person name="Liu Y."/>
            <person name="Xu W."/>
            <person name="Pan J."/>
            <person name="Luo Z.H."/>
            <person name="Li M."/>
        </authorList>
    </citation>
    <scope>NUCLEOTIDE SEQUENCE</scope>
    <source>
        <strain evidence="14">SpSt-997</strain>
    </source>
</reference>
<comment type="catalytic activity">
    <reaction evidence="12">
        <text>alpha-D-glucose 6-phosphate = beta-D-fructose 6-phosphate</text>
        <dbReference type="Rhea" id="RHEA:11816"/>
        <dbReference type="ChEBI" id="CHEBI:57634"/>
        <dbReference type="ChEBI" id="CHEBI:58225"/>
        <dbReference type="EC" id="5.3.1.9"/>
    </reaction>
</comment>
<dbReference type="GO" id="GO:0097367">
    <property type="term" value="F:carbohydrate derivative binding"/>
    <property type="evidence" value="ECO:0007669"/>
    <property type="project" value="InterPro"/>
</dbReference>
<evidence type="ECO:0000256" key="7">
    <source>
        <dbReference type="ARBA" id="ARBA00022679"/>
    </source>
</evidence>
<comment type="subcellular location">
    <subcellularLocation>
        <location evidence="2 11">Cytoplasm</location>
    </subcellularLocation>
</comment>
<dbReference type="PRINTS" id="PR00662">
    <property type="entry name" value="G6PISOMERASE"/>
</dbReference>
<accession>A0A8J4M5Q7</accession>
<comment type="pathway">
    <text evidence="12">Carbohydrate degradation; glycolysis; D-glyceraldehyde 3-phosphate and glycerone phosphate from D-glucose: step 2/4.</text>
</comment>
<dbReference type="InterPro" id="IPR018225">
    <property type="entry name" value="Transaldolase_AS"/>
</dbReference>
<comment type="pathway">
    <text evidence="3 11">Carbohydrate degradation; pentose phosphate pathway; D-glyceraldehyde 3-phosphate and beta-D-fructose 6-phosphate from D-ribose 5-phosphate and D-xylulose 5-phosphate (non-oxidative stage): step 2/3.</text>
</comment>
<evidence type="ECO:0000256" key="11">
    <source>
        <dbReference type="HAMAP-Rule" id="MF_00493"/>
    </source>
</evidence>
<dbReference type="Gene3D" id="3.40.50.10490">
    <property type="entry name" value="Glucose-6-phosphate isomerase like protein, domain 1"/>
    <property type="match status" value="3"/>
</dbReference>
<dbReference type="SUPFAM" id="SSF53697">
    <property type="entry name" value="SIS domain"/>
    <property type="match status" value="1"/>
</dbReference>
<dbReference type="InterPro" id="IPR035476">
    <property type="entry name" value="SIS_PGI_1"/>
</dbReference>
<dbReference type="GO" id="GO:0006098">
    <property type="term" value="P:pentose-phosphate shunt"/>
    <property type="evidence" value="ECO:0007669"/>
    <property type="project" value="UniProtKB-UniRule"/>
</dbReference>
<dbReference type="GO" id="GO:0004347">
    <property type="term" value="F:glucose-6-phosphate isomerase activity"/>
    <property type="evidence" value="ECO:0007669"/>
    <property type="project" value="UniProtKB-EC"/>
</dbReference>
<evidence type="ECO:0000256" key="4">
    <source>
        <dbReference type="ARBA" id="ARBA00008426"/>
    </source>
</evidence>
<evidence type="ECO:0000256" key="5">
    <source>
        <dbReference type="ARBA" id="ARBA00013151"/>
    </source>
</evidence>
<dbReference type="PROSITE" id="PS01054">
    <property type="entry name" value="TRANSALDOLASE_1"/>
    <property type="match status" value="1"/>
</dbReference>
<feature type="active site" description="Schiff-base intermediate with substrate" evidence="11">
    <location>
        <position position="141"/>
    </location>
</feature>
<comment type="function">
    <text evidence="1 11">Transaldolase is important for the balance of metabolites in the pentose-phosphate pathway.</text>
</comment>
<dbReference type="Pfam" id="PF00342">
    <property type="entry name" value="PGI"/>
    <property type="match status" value="1"/>
</dbReference>
<feature type="domain" description="SIS" evidence="13">
    <location>
        <begin position="446"/>
        <end position="605"/>
    </location>
</feature>
<dbReference type="InterPro" id="IPR001672">
    <property type="entry name" value="G6P_Isomerase"/>
</dbReference>
<comment type="similarity">
    <text evidence="4 11">Belongs to the transaldolase family. Type 2 subfamily.</text>
</comment>
<organism evidence="14">
    <name type="scientific">Acidicaldus sp</name>
    <dbReference type="NCBI Taxonomy" id="1872105"/>
    <lineage>
        <taxon>Bacteria</taxon>
        <taxon>Pseudomonadati</taxon>
        <taxon>Pseudomonadota</taxon>
        <taxon>Alphaproteobacteria</taxon>
        <taxon>Acetobacterales</taxon>
        <taxon>Acetobacteraceae</taxon>
        <taxon>Acidicaldus</taxon>
    </lineage>
</organism>
<dbReference type="SUPFAM" id="SSF51569">
    <property type="entry name" value="Aldolase"/>
    <property type="match status" value="1"/>
</dbReference>
<dbReference type="PROSITE" id="PS51464">
    <property type="entry name" value="SIS"/>
    <property type="match status" value="1"/>
</dbReference>
<dbReference type="GO" id="GO:0004801">
    <property type="term" value="F:transaldolase activity"/>
    <property type="evidence" value="ECO:0007669"/>
    <property type="project" value="UniProtKB-UniRule"/>
</dbReference>
<dbReference type="CDD" id="cd05015">
    <property type="entry name" value="SIS_PGI_1"/>
    <property type="match status" value="1"/>
</dbReference>
<evidence type="ECO:0000256" key="10">
    <source>
        <dbReference type="ARBA" id="ARBA00048810"/>
    </source>
</evidence>
<evidence type="ECO:0000256" key="9">
    <source>
        <dbReference type="ARBA" id="ARBA00023270"/>
    </source>
</evidence>
<dbReference type="InterPro" id="IPR013785">
    <property type="entry name" value="Aldolase_TIM"/>
</dbReference>
<dbReference type="EC" id="2.2.1.2" evidence="5 11"/>
<keyword evidence="9 11" id="KW-0704">Schiff base</keyword>
<dbReference type="PROSITE" id="PS00958">
    <property type="entry name" value="TRANSALDOLASE_2"/>
    <property type="match status" value="1"/>
</dbReference>
<dbReference type="NCBIfam" id="NF007080">
    <property type="entry name" value="PRK09533.1"/>
    <property type="match status" value="1"/>
</dbReference>
<dbReference type="InterPro" id="IPR004732">
    <property type="entry name" value="Transaldolase_2"/>
</dbReference>
<dbReference type="AlphaFoldDB" id="A0A8J4M5Q7"/>
<comment type="caution">
    <text evidence="14">The sequence shown here is derived from an EMBL/GenBank/DDBJ whole genome shotgun (WGS) entry which is preliminary data.</text>
</comment>
<dbReference type="UniPathway" id="UPA00109">
    <property type="reaction ID" value="UER00181"/>
</dbReference>
<dbReference type="GO" id="GO:0006094">
    <property type="term" value="P:gluconeogenesis"/>
    <property type="evidence" value="ECO:0007669"/>
    <property type="project" value="UniProtKB-KW"/>
</dbReference>
<dbReference type="Pfam" id="PF00923">
    <property type="entry name" value="TAL_FSA"/>
    <property type="match status" value="1"/>
</dbReference>
<dbReference type="PANTHER" id="PTHR10683">
    <property type="entry name" value="TRANSALDOLASE"/>
    <property type="match status" value="1"/>
</dbReference>
<dbReference type="Gene3D" id="3.20.20.70">
    <property type="entry name" value="Aldolase class I"/>
    <property type="match status" value="1"/>
</dbReference>
<evidence type="ECO:0000256" key="6">
    <source>
        <dbReference type="ARBA" id="ARBA00022490"/>
    </source>
</evidence>
<evidence type="ECO:0000313" key="14">
    <source>
        <dbReference type="EMBL" id="HGC42507.1"/>
    </source>
</evidence>
<proteinExistence type="inferred from homology"/>
<dbReference type="PROSITE" id="PS51463">
    <property type="entry name" value="P_GLUCOSE_ISOMERASE_3"/>
    <property type="match status" value="1"/>
</dbReference>
<evidence type="ECO:0000256" key="1">
    <source>
        <dbReference type="ARBA" id="ARBA00003518"/>
    </source>
</evidence>
<dbReference type="HAMAP" id="MF_00493">
    <property type="entry name" value="Transaldolase_2"/>
    <property type="match status" value="1"/>
</dbReference>
<dbReference type="InterPro" id="IPR046348">
    <property type="entry name" value="SIS_dom_sf"/>
</dbReference>
<dbReference type="NCBIfam" id="TIGR00876">
    <property type="entry name" value="tal_mycobact"/>
    <property type="match status" value="1"/>
</dbReference>
<keyword evidence="12 14" id="KW-0413">Isomerase</keyword>
<evidence type="ECO:0000259" key="13">
    <source>
        <dbReference type="PROSITE" id="PS51464"/>
    </source>
</evidence>
<keyword evidence="8 11" id="KW-0570">Pentose shunt</keyword>
<dbReference type="InterPro" id="IPR001347">
    <property type="entry name" value="SIS_dom"/>
</dbReference>
<dbReference type="GO" id="GO:0005737">
    <property type="term" value="C:cytoplasm"/>
    <property type="evidence" value="ECO:0007669"/>
    <property type="project" value="UniProtKB-SubCell"/>
</dbReference>
<keyword evidence="6 11" id="KW-0963">Cytoplasm</keyword>
<keyword evidence="12" id="KW-0324">Glycolysis</keyword>
<protein>
    <recommendedName>
        <fullName evidence="5 11">Transaldolase</fullName>
        <ecNumber evidence="5 11">2.2.1.2</ecNumber>
    </recommendedName>
</protein>
<dbReference type="PANTHER" id="PTHR10683:SF31">
    <property type="entry name" value="TRANSALDOLASE"/>
    <property type="match status" value="1"/>
</dbReference>